<feature type="domain" description="HD" evidence="6">
    <location>
        <begin position="43"/>
        <end position="142"/>
    </location>
</feature>
<dbReference type="CDD" id="cd00077">
    <property type="entry name" value="HDc"/>
    <property type="match status" value="1"/>
</dbReference>
<dbReference type="Pfam" id="PF13291">
    <property type="entry name" value="ACT_4"/>
    <property type="match status" value="1"/>
</dbReference>
<dbReference type="InterPro" id="IPR006674">
    <property type="entry name" value="HD_domain"/>
</dbReference>
<dbReference type="InterPro" id="IPR043519">
    <property type="entry name" value="NT_sf"/>
</dbReference>
<dbReference type="CDD" id="cd04876">
    <property type="entry name" value="ACT_RelA-SpoT"/>
    <property type="match status" value="1"/>
</dbReference>
<dbReference type="InterPro" id="IPR012675">
    <property type="entry name" value="Beta-grasp_dom_sf"/>
</dbReference>
<dbReference type="SUPFAM" id="SSF109604">
    <property type="entry name" value="HD-domain/PDEase-like"/>
    <property type="match status" value="1"/>
</dbReference>
<dbReference type="PANTHER" id="PTHR21262:SF31">
    <property type="entry name" value="GTP PYROPHOSPHOKINASE"/>
    <property type="match status" value="1"/>
</dbReference>
<comment type="similarity">
    <text evidence="4">Belongs to the relA/spoT family.</text>
</comment>
<dbReference type="InterPro" id="IPR004811">
    <property type="entry name" value="RelA/Spo_fam"/>
</dbReference>
<evidence type="ECO:0000256" key="1">
    <source>
        <dbReference type="ARBA" id="ARBA00004976"/>
    </source>
</evidence>
<sequence length="737" mass="84155">MLEKLMDKIDKNCSFVDKELVKKAYNIAYEAHKEQKRESGEPYIIHPLEVASILAEMGMDTSTIVAGILHDVIEDTIFTYEDIEKEFSSEVADLVEGVTKLGKIKYKTKEEQQADNIRKMLLAMAKDVRVILIKLADRLHNMRTLKYMTEDKQKEKAKETFDIFAPLAHRLGISKIKWELEDLAFRYINSEEYYDLVKKIAEKRVEREAYIETITKELSENLLKSGIKSDIEGRPKHFYSIYRKMTNQNKTLEQIFDLTAVRILVETVKDCYAALGIVHTMYKPIPGRFKDYIAMPKPNMYQSLHSTVIGPQGKPFEIQIRTEEMHRTAEYGIAAHWKYKEGKPMEVAQEASAEGNMDLKLSWLREILEWQRETADATEFMEGFKIDLFSDEIFVFTPKGNVINLPSESTPIDFAYKIHTDIGNKCVGAKVNSKMVPLDYHLKTGEIVEIVTSSTSKGPSMDWINMAKSNQAKSKIRAWFKKVKREEYVGRGRELLEKEAKKQGYNFGEIAKGDIIINILKRYSFNSIEDLYAAAGMGDISSSSIVSKIRDIYEKGNKVQLSNEEIMNNANVKSNKKEQNKVNRKNPSAPGIIVKGASNLLIRFSKCCNPVPGDEIVGYITKGRGVSVHRKDCSNIANLIQDEENKVVEVSWGESKSGAYIAEIQVKSEDRDGLLAEIMEIITETKTNLYAINAKPIRGIYALVNIKLKIPNIEHLKDLMKRIKRLKGVTEVYRTKN</sequence>
<dbReference type="Proteomes" id="UP001500339">
    <property type="component" value="Unassembled WGS sequence"/>
</dbReference>
<dbReference type="SMART" id="SM00471">
    <property type="entry name" value="HDc"/>
    <property type="match status" value="1"/>
</dbReference>
<dbReference type="CDD" id="cd05399">
    <property type="entry name" value="NT_Rel-Spo_like"/>
    <property type="match status" value="1"/>
</dbReference>
<dbReference type="SUPFAM" id="SSF55021">
    <property type="entry name" value="ACT-like"/>
    <property type="match status" value="1"/>
</dbReference>
<dbReference type="SUPFAM" id="SSF81301">
    <property type="entry name" value="Nucleotidyltransferase"/>
    <property type="match status" value="1"/>
</dbReference>
<evidence type="ECO:0000313" key="9">
    <source>
        <dbReference type="Proteomes" id="UP001500339"/>
    </source>
</evidence>
<dbReference type="Pfam" id="PF04607">
    <property type="entry name" value="RelA_SpoT"/>
    <property type="match status" value="1"/>
</dbReference>
<dbReference type="Pfam" id="PF02824">
    <property type="entry name" value="TGS"/>
    <property type="match status" value="1"/>
</dbReference>
<dbReference type="InterPro" id="IPR002912">
    <property type="entry name" value="ACT_dom"/>
</dbReference>
<proteinExistence type="inferred from homology"/>
<feature type="domain" description="ACT" evidence="5">
    <location>
        <begin position="663"/>
        <end position="737"/>
    </location>
</feature>
<dbReference type="NCBIfam" id="TIGR00691">
    <property type="entry name" value="spoT_relA"/>
    <property type="match status" value="1"/>
</dbReference>
<dbReference type="InterPro" id="IPR045865">
    <property type="entry name" value="ACT-like_dom_sf"/>
</dbReference>
<feature type="domain" description="TGS" evidence="7">
    <location>
        <begin position="391"/>
        <end position="452"/>
    </location>
</feature>
<comment type="catalytic activity">
    <reaction evidence="3">
        <text>GTP + ATP = guanosine 3'-diphosphate 5'-triphosphate + AMP</text>
        <dbReference type="Rhea" id="RHEA:22088"/>
        <dbReference type="ChEBI" id="CHEBI:30616"/>
        <dbReference type="ChEBI" id="CHEBI:37565"/>
        <dbReference type="ChEBI" id="CHEBI:142410"/>
        <dbReference type="ChEBI" id="CHEBI:456215"/>
        <dbReference type="EC" id="2.7.6.5"/>
    </reaction>
</comment>
<organism evidence="8 9">
    <name type="scientific">Clostridium malenominatum</name>
    <dbReference type="NCBI Taxonomy" id="1539"/>
    <lineage>
        <taxon>Bacteria</taxon>
        <taxon>Bacillati</taxon>
        <taxon>Bacillota</taxon>
        <taxon>Clostridia</taxon>
        <taxon>Eubacteriales</taxon>
        <taxon>Clostridiaceae</taxon>
        <taxon>Clostridium</taxon>
    </lineage>
</organism>
<dbReference type="PROSITE" id="PS51880">
    <property type="entry name" value="TGS"/>
    <property type="match status" value="1"/>
</dbReference>
<evidence type="ECO:0000256" key="3">
    <source>
        <dbReference type="ARBA" id="ARBA00048244"/>
    </source>
</evidence>
<dbReference type="InterPro" id="IPR007685">
    <property type="entry name" value="RelA_SpoT"/>
</dbReference>
<dbReference type="Pfam" id="PF13328">
    <property type="entry name" value="HD_4"/>
    <property type="match status" value="1"/>
</dbReference>
<gene>
    <name evidence="8" type="ORF">GCM10008905_32900</name>
</gene>
<dbReference type="Gene3D" id="3.30.460.10">
    <property type="entry name" value="Beta Polymerase, domain 2"/>
    <property type="match status" value="1"/>
</dbReference>
<evidence type="ECO:0000259" key="6">
    <source>
        <dbReference type="PROSITE" id="PS51831"/>
    </source>
</evidence>
<protein>
    <recommendedName>
        <fullName evidence="2">GTP diphosphokinase</fullName>
        <ecNumber evidence="2">2.7.6.5</ecNumber>
    </recommendedName>
</protein>
<dbReference type="PANTHER" id="PTHR21262">
    <property type="entry name" value="GUANOSINE-3',5'-BIS DIPHOSPHATE 3'-PYROPHOSPHOHYDROLASE"/>
    <property type="match status" value="1"/>
</dbReference>
<evidence type="ECO:0000313" key="8">
    <source>
        <dbReference type="EMBL" id="GAA0730984.1"/>
    </source>
</evidence>
<dbReference type="InterPro" id="IPR004095">
    <property type="entry name" value="TGS"/>
</dbReference>
<comment type="pathway">
    <text evidence="1">Purine metabolism; ppGpp biosynthesis; ppGpp from GTP: step 1/2.</text>
</comment>
<dbReference type="InterPro" id="IPR045600">
    <property type="entry name" value="RelA/SpoT_AH_RIS"/>
</dbReference>
<dbReference type="RefSeq" id="WP_343771488.1">
    <property type="nucleotide sequence ID" value="NZ_BAAACF010000012.1"/>
</dbReference>
<comment type="function">
    <text evidence="4">In eubacteria ppGpp (guanosine 3'-diphosphate 5'-diphosphate) is a mediator of the stringent response that coordinates a variety of cellular activities in response to changes in nutritional abundance.</text>
</comment>
<keyword evidence="9" id="KW-1185">Reference proteome</keyword>
<dbReference type="PROSITE" id="PS51831">
    <property type="entry name" value="HD"/>
    <property type="match status" value="1"/>
</dbReference>
<dbReference type="EMBL" id="BAAACF010000012">
    <property type="protein sequence ID" value="GAA0730984.1"/>
    <property type="molecule type" value="Genomic_DNA"/>
</dbReference>
<evidence type="ECO:0000256" key="2">
    <source>
        <dbReference type="ARBA" id="ARBA00013251"/>
    </source>
</evidence>
<evidence type="ECO:0000259" key="7">
    <source>
        <dbReference type="PROSITE" id="PS51880"/>
    </source>
</evidence>
<dbReference type="Gene3D" id="1.10.3210.10">
    <property type="entry name" value="Hypothetical protein af1432"/>
    <property type="match status" value="1"/>
</dbReference>
<dbReference type="SMART" id="SM00954">
    <property type="entry name" value="RelA_SpoT"/>
    <property type="match status" value="1"/>
</dbReference>
<dbReference type="InterPro" id="IPR003607">
    <property type="entry name" value="HD/PDEase_dom"/>
</dbReference>
<dbReference type="InterPro" id="IPR033655">
    <property type="entry name" value="TGS_RelA/SpoT"/>
</dbReference>
<name>A0ABN1J7I1_9CLOT</name>
<dbReference type="Pfam" id="PF19296">
    <property type="entry name" value="RelA_AH_RIS"/>
    <property type="match status" value="1"/>
</dbReference>
<reference evidence="8 9" key="1">
    <citation type="journal article" date="2019" name="Int. J. Syst. Evol. Microbiol.">
        <title>The Global Catalogue of Microorganisms (GCM) 10K type strain sequencing project: providing services to taxonomists for standard genome sequencing and annotation.</title>
        <authorList>
            <consortium name="The Broad Institute Genomics Platform"/>
            <consortium name="The Broad Institute Genome Sequencing Center for Infectious Disease"/>
            <person name="Wu L."/>
            <person name="Ma J."/>
        </authorList>
    </citation>
    <scope>NUCLEOTIDE SEQUENCE [LARGE SCALE GENOMIC DNA]</scope>
    <source>
        <strain evidence="8 9">JCM 1405</strain>
    </source>
</reference>
<evidence type="ECO:0000256" key="4">
    <source>
        <dbReference type="RuleBase" id="RU003847"/>
    </source>
</evidence>
<dbReference type="SUPFAM" id="SSF81271">
    <property type="entry name" value="TGS-like"/>
    <property type="match status" value="1"/>
</dbReference>
<dbReference type="CDD" id="cd01668">
    <property type="entry name" value="TGS_RSH"/>
    <property type="match status" value="1"/>
</dbReference>
<evidence type="ECO:0000259" key="5">
    <source>
        <dbReference type="PROSITE" id="PS51671"/>
    </source>
</evidence>
<dbReference type="EC" id="2.7.6.5" evidence="2"/>
<dbReference type="PROSITE" id="PS51671">
    <property type="entry name" value="ACT"/>
    <property type="match status" value="1"/>
</dbReference>
<dbReference type="Gene3D" id="3.10.20.30">
    <property type="match status" value="1"/>
</dbReference>
<accession>A0ABN1J7I1</accession>
<dbReference type="InterPro" id="IPR012676">
    <property type="entry name" value="TGS-like"/>
</dbReference>
<comment type="caution">
    <text evidence="8">The sequence shown here is derived from an EMBL/GenBank/DDBJ whole genome shotgun (WGS) entry which is preliminary data.</text>
</comment>
<dbReference type="Gene3D" id="3.30.70.260">
    <property type="match status" value="1"/>
</dbReference>